<keyword evidence="12" id="KW-0645">Protease</keyword>
<evidence type="ECO:0000256" key="3">
    <source>
        <dbReference type="ARBA" id="ARBA00022801"/>
    </source>
</evidence>
<keyword evidence="13" id="KW-1185">Reference proteome</keyword>
<reference evidence="13" key="1">
    <citation type="submission" date="2016-09" db="EMBL/GenBank/DDBJ databases">
        <authorList>
            <person name="Varghese N."/>
            <person name="Submissions S."/>
        </authorList>
    </citation>
    <scope>NUCLEOTIDE SEQUENCE [LARGE SCALE GENOMIC DNA]</scope>
    <source>
        <strain evidence="13">ANC 4422</strain>
    </source>
</reference>
<dbReference type="Gene3D" id="3.40.710.10">
    <property type="entry name" value="DD-peptidase/beta-lactamase superfamily"/>
    <property type="match status" value="1"/>
</dbReference>
<dbReference type="InterPro" id="IPR012338">
    <property type="entry name" value="Beta-lactam/transpept-like"/>
</dbReference>
<evidence type="ECO:0000256" key="10">
    <source>
        <dbReference type="SAM" id="SignalP"/>
    </source>
</evidence>
<feature type="active site" evidence="7">
    <location>
        <position position="123"/>
    </location>
</feature>
<evidence type="ECO:0000313" key="12">
    <source>
        <dbReference type="EMBL" id="SDB89516.1"/>
    </source>
</evidence>
<dbReference type="EMBL" id="FMYL01000004">
    <property type="protein sequence ID" value="SDB89516.1"/>
    <property type="molecule type" value="Genomic_DNA"/>
</dbReference>
<evidence type="ECO:0000256" key="6">
    <source>
        <dbReference type="ARBA" id="ARBA00023316"/>
    </source>
</evidence>
<dbReference type="PANTHER" id="PTHR21581:SF6">
    <property type="entry name" value="TRAFFICKING PROTEIN PARTICLE COMPLEX SUBUNIT 12"/>
    <property type="match status" value="1"/>
</dbReference>
<accession>A0A1G6H7U2</accession>
<dbReference type="GO" id="GO:0009002">
    <property type="term" value="F:serine-type D-Ala-D-Ala carboxypeptidase activity"/>
    <property type="evidence" value="ECO:0007669"/>
    <property type="project" value="InterPro"/>
</dbReference>
<dbReference type="GO" id="GO:0009252">
    <property type="term" value="P:peptidoglycan biosynthetic process"/>
    <property type="evidence" value="ECO:0007669"/>
    <property type="project" value="UniProtKB-KW"/>
</dbReference>
<keyword evidence="2 10" id="KW-0732">Signal</keyword>
<dbReference type="InterPro" id="IPR018044">
    <property type="entry name" value="Peptidase_S11"/>
</dbReference>
<keyword evidence="6" id="KW-0961">Cell wall biogenesis/degradation</keyword>
<feature type="signal peptide" evidence="10">
    <location>
        <begin position="1"/>
        <end position="22"/>
    </location>
</feature>
<feature type="active site" description="Acyl-ester intermediate" evidence="7">
    <location>
        <position position="61"/>
    </location>
</feature>
<evidence type="ECO:0000313" key="13">
    <source>
        <dbReference type="Proteomes" id="UP000242501"/>
    </source>
</evidence>
<protein>
    <submittedName>
        <fullName evidence="12">D-alanyl-D-alanine carboxypeptidase (Penicillin-binding protein 5/6)</fullName>
    </submittedName>
</protein>
<dbReference type="PRINTS" id="PR00725">
    <property type="entry name" value="DADACBPTASE1"/>
</dbReference>
<dbReference type="Proteomes" id="UP000242501">
    <property type="component" value="Unassembled WGS sequence"/>
</dbReference>
<dbReference type="STRING" id="1219383.SAMN05421733_1047"/>
<feature type="chain" id="PRO_5017251758" evidence="10">
    <location>
        <begin position="23"/>
        <end position="430"/>
    </location>
</feature>
<dbReference type="AlphaFoldDB" id="A0A1G6H7U2"/>
<sequence>MIFSTRPLLAFFLFIFVTSSNAAILNIAPESVEAESWMIFDPQTEQVIAEHNADIQRAPASLTKMMVAYLTLEAIHAGQLKTTDPITASSIVNYVKFDESKMGLKVGERITIDQLLSGLIVMSANDAAVTLAEKISGNLPQFIEKMNTTAQQLGMSNTHFTNPAGITMPDHYSSAADLVKLADHLIKKYPEYLNYSKQQSYTWDDLTHKATNLLLKKDNTIDGLKTGYTAAAGFNLALTAKRLTADSTLPERRLIVVVLGTKSKFKRAQVANQLMNLAFAYTQDIVAIKANQPLFQLPIINGQQKSFTFTYKNNKILTTSLYAQDTPIQLQNFDMTTGVIVENKQPVLPLNPQQIKLNITLDQKQLIAPINREMVLANVTILQNNQPIDKLKISAPVVLERASLFERFMHWIRHILPFMSNKTTEAIIYQ</sequence>
<feature type="domain" description="Peptidase S11 D-alanyl-D-alanine carboxypeptidase A N-terminal" evidence="11">
    <location>
        <begin position="29"/>
        <end position="262"/>
    </location>
</feature>
<dbReference type="InterPro" id="IPR001967">
    <property type="entry name" value="Peptidase_S11_N"/>
</dbReference>
<dbReference type="PANTHER" id="PTHR21581">
    <property type="entry name" value="D-ALANYL-D-ALANINE CARBOXYPEPTIDASE"/>
    <property type="match status" value="1"/>
</dbReference>
<dbReference type="Pfam" id="PF00768">
    <property type="entry name" value="Peptidase_S11"/>
    <property type="match status" value="1"/>
</dbReference>
<keyword evidence="3" id="KW-0378">Hydrolase</keyword>
<comment type="similarity">
    <text evidence="1 9">Belongs to the peptidase S11 family.</text>
</comment>
<keyword evidence="4" id="KW-0133">Cell shape</keyword>
<dbReference type="SUPFAM" id="SSF56601">
    <property type="entry name" value="beta-lactamase/transpeptidase-like"/>
    <property type="match status" value="1"/>
</dbReference>
<feature type="active site" description="Acyl-ester intermediate" evidence="7">
    <location>
        <position position="64"/>
    </location>
</feature>
<name>A0A1G6H7U2_9GAMM</name>
<keyword evidence="12" id="KW-0121">Carboxypeptidase</keyword>
<evidence type="ECO:0000256" key="7">
    <source>
        <dbReference type="PIRSR" id="PIRSR618044-1"/>
    </source>
</evidence>
<keyword evidence="5" id="KW-0573">Peptidoglycan synthesis</keyword>
<evidence type="ECO:0000256" key="1">
    <source>
        <dbReference type="ARBA" id="ARBA00007164"/>
    </source>
</evidence>
<evidence type="ECO:0000256" key="2">
    <source>
        <dbReference type="ARBA" id="ARBA00022729"/>
    </source>
</evidence>
<dbReference type="GO" id="GO:0071555">
    <property type="term" value="P:cell wall organization"/>
    <property type="evidence" value="ECO:0007669"/>
    <property type="project" value="UniProtKB-KW"/>
</dbReference>
<proteinExistence type="inferred from homology"/>
<evidence type="ECO:0000256" key="9">
    <source>
        <dbReference type="RuleBase" id="RU004016"/>
    </source>
</evidence>
<evidence type="ECO:0000256" key="8">
    <source>
        <dbReference type="PIRSR" id="PIRSR618044-2"/>
    </source>
</evidence>
<evidence type="ECO:0000256" key="4">
    <source>
        <dbReference type="ARBA" id="ARBA00022960"/>
    </source>
</evidence>
<evidence type="ECO:0000259" key="11">
    <source>
        <dbReference type="Pfam" id="PF00768"/>
    </source>
</evidence>
<organism evidence="12 13">
    <name type="scientific">Acinetobacter boissieri</name>
    <dbReference type="NCBI Taxonomy" id="1219383"/>
    <lineage>
        <taxon>Bacteria</taxon>
        <taxon>Pseudomonadati</taxon>
        <taxon>Pseudomonadota</taxon>
        <taxon>Gammaproteobacteria</taxon>
        <taxon>Moraxellales</taxon>
        <taxon>Moraxellaceae</taxon>
        <taxon>Acinetobacter</taxon>
    </lineage>
</organism>
<gene>
    <name evidence="12" type="ORF">SAMN05421733_1047</name>
</gene>
<evidence type="ECO:0000256" key="5">
    <source>
        <dbReference type="ARBA" id="ARBA00022984"/>
    </source>
</evidence>
<dbReference type="GO" id="GO:0006508">
    <property type="term" value="P:proteolysis"/>
    <property type="evidence" value="ECO:0007669"/>
    <property type="project" value="InterPro"/>
</dbReference>
<feature type="binding site" evidence="8">
    <location>
        <position position="225"/>
    </location>
    <ligand>
        <name>substrate</name>
    </ligand>
</feature>
<dbReference type="GO" id="GO:0008360">
    <property type="term" value="P:regulation of cell shape"/>
    <property type="evidence" value="ECO:0007669"/>
    <property type="project" value="UniProtKB-KW"/>
</dbReference>